<proteinExistence type="predicted"/>
<dbReference type="CDD" id="cd00077">
    <property type="entry name" value="HDc"/>
    <property type="match status" value="1"/>
</dbReference>
<dbReference type="PANTHER" id="PTHR43155:SF2">
    <property type="entry name" value="CYCLIC DI-GMP PHOSPHODIESTERASE PA4108"/>
    <property type="match status" value="1"/>
</dbReference>
<dbReference type="RefSeq" id="WP_133229616.1">
    <property type="nucleotide sequence ID" value="NZ_SMRT01000006.1"/>
</dbReference>
<dbReference type="OrthoDB" id="9804747at2"/>
<dbReference type="InterPro" id="IPR037522">
    <property type="entry name" value="HD_GYP_dom"/>
</dbReference>
<feature type="domain" description="HD-GYP" evidence="1">
    <location>
        <begin position="119"/>
        <end position="315"/>
    </location>
</feature>
<dbReference type="Proteomes" id="UP000295636">
    <property type="component" value="Unassembled WGS sequence"/>
</dbReference>
<accession>A0A4R5KR40</accession>
<dbReference type="InterPro" id="IPR003607">
    <property type="entry name" value="HD/PDEase_dom"/>
</dbReference>
<gene>
    <name evidence="2" type="ORF">E1757_15560</name>
</gene>
<protein>
    <submittedName>
        <fullName evidence="2">HD-GYP domain-containing protein</fullName>
    </submittedName>
</protein>
<name>A0A4R5KR40_9BACL</name>
<dbReference type="Gene3D" id="1.10.3210.10">
    <property type="entry name" value="Hypothetical protein af1432"/>
    <property type="match status" value="1"/>
</dbReference>
<comment type="caution">
    <text evidence="2">The sequence shown here is derived from an EMBL/GenBank/DDBJ whole genome shotgun (WGS) entry which is preliminary data.</text>
</comment>
<dbReference type="PROSITE" id="PS51832">
    <property type="entry name" value="HD_GYP"/>
    <property type="match status" value="1"/>
</dbReference>
<evidence type="ECO:0000313" key="3">
    <source>
        <dbReference type="Proteomes" id="UP000295636"/>
    </source>
</evidence>
<evidence type="ECO:0000259" key="1">
    <source>
        <dbReference type="PROSITE" id="PS51832"/>
    </source>
</evidence>
<keyword evidence="3" id="KW-1185">Reference proteome</keyword>
<dbReference type="AlphaFoldDB" id="A0A4R5KR40"/>
<reference evidence="2 3" key="1">
    <citation type="submission" date="2019-03" db="EMBL/GenBank/DDBJ databases">
        <title>This is whole genome sequence of Paenibacillus sp MS74 strain.</title>
        <authorList>
            <person name="Trinh H.N."/>
        </authorList>
    </citation>
    <scope>NUCLEOTIDE SEQUENCE [LARGE SCALE GENOMIC DNA]</scope>
    <source>
        <strain evidence="2 3">MS74</strain>
    </source>
</reference>
<organism evidence="2 3">
    <name type="scientific">Paenibacillus piri</name>
    <dbReference type="NCBI Taxonomy" id="2547395"/>
    <lineage>
        <taxon>Bacteria</taxon>
        <taxon>Bacillati</taxon>
        <taxon>Bacillota</taxon>
        <taxon>Bacilli</taxon>
        <taxon>Bacillales</taxon>
        <taxon>Paenibacillaceae</taxon>
        <taxon>Paenibacillus</taxon>
    </lineage>
</organism>
<sequence>MRLIPMSMIRPGMKLGKPIISDEGHTLLGFQVELTQGLINKLKQMGFQQLYIADQRTDDIYIADALREETRAVVRSQLIRTFQTLQNSRALTAGDRHTLFKTAMQCISQVKDDLHLHIRPTDDTIMLMQMNRSTFSIFEHFYQNALNVCVYATRIGMIEGYSREDLEALSLGAMFHDVGNTQVPQELLLKATALTPIEYAEIQKHTEYGFQLLKETPGIPLLAAHCALQHHEKIDGTGYPHRLSGTGVHPFAQWVGLLDAYDAMTNPRPYRPSLPPDHALEILFTGAGTLYDKSKVEFFRNKVAIYPVGLSVRLSTGQCGIVSKINPTLKQRPVVRILTDEHGEDLKHPEEIDLSKHLHIMIFSIGEDALVH</sequence>
<dbReference type="EMBL" id="SMRT01000006">
    <property type="protein sequence ID" value="TDF97240.1"/>
    <property type="molecule type" value="Genomic_DNA"/>
</dbReference>
<dbReference type="Pfam" id="PF13487">
    <property type="entry name" value="HD_5"/>
    <property type="match status" value="1"/>
</dbReference>
<dbReference type="PANTHER" id="PTHR43155">
    <property type="entry name" value="CYCLIC DI-GMP PHOSPHODIESTERASE PA4108-RELATED"/>
    <property type="match status" value="1"/>
</dbReference>
<evidence type="ECO:0000313" key="2">
    <source>
        <dbReference type="EMBL" id="TDF97240.1"/>
    </source>
</evidence>
<dbReference type="SUPFAM" id="SSF109604">
    <property type="entry name" value="HD-domain/PDEase-like"/>
    <property type="match status" value="1"/>
</dbReference>